<feature type="region of interest" description="Disordered" evidence="8">
    <location>
        <begin position="172"/>
        <end position="204"/>
    </location>
</feature>
<dbReference type="PANTHER" id="PTHR15594:SF1">
    <property type="entry name" value="PODOCALYXIN-LIKE PROTEIN 2"/>
    <property type="match status" value="1"/>
</dbReference>
<keyword evidence="4" id="KW-0130">Cell adhesion</keyword>
<feature type="compositionally biased region" description="Acidic residues" evidence="8">
    <location>
        <begin position="440"/>
        <end position="455"/>
    </location>
</feature>
<gene>
    <name evidence="10" type="ORF">F2P81_012153</name>
</gene>
<keyword evidence="2 9" id="KW-0812">Transmembrane</keyword>
<feature type="transmembrane region" description="Helical" evidence="9">
    <location>
        <begin position="608"/>
        <end position="632"/>
    </location>
</feature>
<evidence type="ECO:0000256" key="6">
    <source>
        <dbReference type="ARBA" id="ARBA00023136"/>
    </source>
</evidence>
<dbReference type="EMBL" id="VEVO01000011">
    <property type="protein sequence ID" value="KAF0034395.1"/>
    <property type="molecule type" value="Genomic_DNA"/>
</dbReference>
<keyword evidence="3" id="KW-0732">Signal</keyword>
<sequence>MSCRELPFTCDTLNAAAQRANLATSSGDAMERQRSSCHGGCLQRRCSSSSSIIIRGSASGDSDPGPTAVSSLRHRGQTRIEMLRSTAADMPGLIHIALIALLSGCDAFRLGSSQRVIPLAPPGGRLLRDESPAAPHLARELVRAKRHSVQELVRAQPHLVHDMGWPEIHEVSRSQTQLDANSSQSDPPPISAGLDVAGRTPGAVGENLDLEDEMERMVHLAAPRHADSYGGRADATDPEAELFGGPGAGDASQEASGVYGTDAEDRDRGDDGGGEDRERRRGGGGEDEWERDITEDREKRGGDASETSRLTPDLDALIGYSPSFLPSSSMQPIISSSSPAEVHDSGLQEHRAAPILEIGPPERRLWEAEGEEDVQSSGYGVRRSSSTTTGSTSASAATSPSPSSSSSTSTAAGGVAVGTDSPETDTGTDFGLLGSFTKDETEDEETEREEEEEEEHAGLFVPDPTAPEVGLAPSRGPLQPSVEEEEEQGEREAKDPSPTGASWDRSEKTTPPQALQRSGVKGGGSIAATEKTAQQVVCINWKDLVGRGYVVLNMTHNLNCVSVIATNDVLGMLGEIRKSLEKVGIQNYSASSRCQSRPSQTRSDYGKLFVVLVIIGSVCMVIITSGFVYICWQRRLPATKTTFRSEELHFVENGCHDNPMLDVTNERPPEMQEKKPSTNGLAAGAERSGEDGSRWQVFVNQGATEEEEEEQDTHL</sequence>
<evidence type="ECO:0000256" key="1">
    <source>
        <dbReference type="ARBA" id="ARBA00004479"/>
    </source>
</evidence>
<dbReference type="Pfam" id="PF06365">
    <property type="entry name" value="CD34_antigen"/>
    <property type="match status" value="1"/>
</dbReference>
<evidence type="ECO:0000313" key="10">
    <source>
        <dbReference type="EMBL" id="KAF0034395.1"/>
    </source>
</evidence>
<protein>
    <recommendedName>
        <fullName evidence="12">Podocalyxin-like protein 2</fullName>
    </recommendedName>
</protein>
<evidence type="ECO:0000256" key="2">
    <source>
        <dbReference type="ARBA" id="ARBA00022692"/>
    </source>
</evidence>
<comment type="subcellular location">
    <subcellularLocation>
        <location evidence="1">Membrane</location>
        <topology evidence="1">Single-pass type I membrane protein</topology>
    </subcellularLocation>
</comment>
<dbReference type="PANTHER" id="PTHR15594">
    <property type="entry name" value="PODOCALYXIN-LIKE PROTEIN 2"/>
    <property type="match status" value="1"/>
</dbReference>
<organism evidence="10 11">
    <name type="scientific">Scophthalmus maximus</name>
    <name type="common">Turbot</name>
    <name type="synonym">Psetta maxima</name>
    <dbReference type="NCBI Taxonomy" id="52904"/>
    <lineage>
        <taxon>Eukaryota</taxon>
        <taxon>Metazoa</taxon>
        <taxon>Chordata</taxon>
        <taxon>Craniata</taxon>
        <taxon>Vertebrata</taxon>
        <taxon>Euteleostomi</taxon>
        <taxon>Actinopterygii</taxon>
        <taxon>Neopterygii</taxon>
        <taxon>Teleostei</taxon>
        <taxon>Neoteleostei</taxon>
        <taxon>Acanthomorphata</taxon>
        <taxon>Carangaria</taxon>
        <taxon>Pleuronectiformes</taxon>
        <taxon>Pleuronectoidei</taxon>
        <taxon>Scophthalmidae</taxon>
        <taxon>Scophthalmus</taxon>
    </lineage>
</organism>
<reference evidence="10 11" key="1">
    <citation type="submission" date="2019-06" db="EMBL/GenBank/DDBJ databases">
        <title>Draft genomes of female and male turbot (Scophthalmus maximus).</title>
        <authorList>
            <person name="Xu H."/>
            <person name="Xu X.-W."/>
            <person name="Shao C."/>
            <person name="Chen S."/>
        </authorList>
    </citation>
    <scope>NUCLEOTIDE SEQUENCE [LARGE SCALE GENOMIC DNA]</scope>
    <source>
        <strain evidence="10">Ysfricsl-2016a</strain>
        <tissue evidence="10">Blood</tissue>
    </source>
</reference>
<accession>A0A6A4SP85</accession>
<dbReference type="InterPro" id="IPR013836">
    <property type="entry name" value="CD34/Podocalyxin"/>
</dbReference>
<evidence type="ECO:0000256" key="8">
    <source>
        <dbReference type="SAM" id="MobiDB-lite"/>
    </source>
</evidence>
<evidence type="ECO:0000256" key="4">
    <source>
        <dbReference type="ARBA" id="ARBA00022889"/>
    </source>
</evidence>
<feature type="compositionally biased region" description="Basic and acidic residues" evidence="8">
    <location>
        <begin position="263"/>
        <end position="284"/>
    </location>
</feature>
<name>A0A6A4SP85_SCOMX</name>
<feature type="compositionally biased region" description="Low complexity" evidence="8">
    <location>
        <begin position="326"/>
        <end position="339"/>
    </location>
</feature>
<evidence type="ECO:0000313" key="11">
    <source>
        <dbReference type="Proteomes" id="UP000438429"/>
    </source>
</evidence>
<evidence type="ECO:0000256" key="9">
    <source>
        <dbReference type="SAM" id="Phobius"/>
    </source>
</evidence>
<feature type="compositionally biased region" description="Basic and acidic residues" evidence="8">
    <location>
        <begin position="291"/>
        <end position="303"/>
    </location>
</feature>
<dbReference type="AlphaFoldDB" id="A0A6A4SP85"/>
<feature type="region of interest" description="Disordered" evidence="8">
    <location>
        <begin position="225"/>
        <end position="526"/>
    </location>
</feature>
<evidence type="ECO:0000256" key="7">
    <source>
        <dbReference type="ARBA" id="ARBA00023180"/>
    </source>
</evidence>
<dbReference type="InterPro" id="IPR042397">
    <property type="entry name" value="PODXL2"/>
</dbReference>
<keyword evidence="7" id="KW-0325">Glycoprotein</keyword>
<comment type="caution">
    <text evidence="10">The sequence shown here is derived from an EMBL/GenBank/DDBJ whole genome shotgun (WGS) entry which is preliminary data.</text>
</comment>
<feature type="compositionally biased region" description="Polar residues" evidence="8">
    <location>
        <begin position="173"/>
        <end position="185"/>
    </location>
</feature>
<keyword evidence="5 9" id="KW-1133">Transmembrane helix</keyword>
<dbReference type="GO" id="GO:0005886">
    <property type="term" value="C:plasma membrane"/>
    <property type="evidence" value="ECO:0007669"/>
    <property type="project" value="UniProtKB-ARBA"/>
</dbReference>
<feature type="region of interest" description="Disordered" evidence="8">
    <location>
        <begin position="659"/>
        <end position="715"/>
    </location>
</feature>
<dbReference type="GO" id="GO:0050901">
    <property type="term" value="P:leukocyte tethering or rolling"/>
    <property type="evidence" value="ECO:0007669"/>
    <property type="project" value="TreeGrafter"/>
</dbReference>
<feature type="compositionally biased region" description="Acidic residues" evidence="8">
    <location>
        <begin position="704"/>
        <end position="715"/>
    </location>
</feature>
<feature type="compositionally biased region" description="Basic and acidic residues" evidence="8">
    <location>
        <begin position="664"/>
        <end position="676"/>
    </location>
</feature>
<dbReference type="Proteomes" id="UP000438429">
    <property type="component" value="Unassembled WGS sequence"/>
</dbReference>
<evidence type="ECO:0000256" key="3">
    <source>
        <dbReference type="ARBA" id="ARBA00022729"/>
    </source>
</evidence>
<proteinExistence type="predicted"/>
<keyword evidence="6 9" id="KW-0472">Membrane</keyword>
<evidence type="ECO:0008006" key="12">
    <source>
        <dbReference type="Google" id="ProtNLM"/>
    </source>
</evidence>
<evidence type="ECO:0000256" key="5">
    <source>
        <dbReference type="ARBA" id="ARBA00022989"/>
    </source>
</evidence>
<feature type="compositionally biased region" description="Basic and acidic residues" evidence="8">
    <location>
        <begin position="341"/>
        <end position="352"/>
    </location>
</feature>
<feature type="compositionally biased region" description="Low complexity" evidence="8">
    <location>
        <begin position="376"/>
        <end position="419"/>
    </location>
</feature>